<dbReference type="Gene3D" id="1.10.510.10">
    <property type="entry name" value="Transferase(Phosphotransferase) domain 1"/>
    <property type="match status" value="1"/>
</dbReference>
<dbReference type="InterPro" id="IPR011009">
    <property type="entry name" value="Kinase-like_dom_sf"/>
</dbReference>
<dbReference type="AlphaFoldDB" id="A0A9P7V0Y7"/>
<gene>
    <name evidence="2" type="ORF">E1B28_000201</name>
</gene>
<reference evidence="2" key="1">
    <citation type="journal article" date="2021" name="Genome Biol. Evol.">
        <title>The assembled and annotated genome of the fairy-ring fungus Marasmius oreades.</title>
        <authorList>
            <person name="Hiltunen M."/>
            <person name="Ament-Velasquez S.L."/>
            <person name="Johannesson H."/>
        </authorList>
    </citation>
    <scope>NUCLEOTIDE SEQUENCE</scope>
    <source>
        <strain evidence="2">03SP1</strain>
    </source>
</reference>
<dbReference type="EMBL" id="CM032181">
    <property type="protein sequence ID" value="KAG7098237.1"/>
    <property type="molecule type" value="Genomic_DNA"/>
</dbReference>
<accession>A0A9P7V0Y7</accession>
<keyword evidence="3" id="KW-1185">Reference proteome</keyword>
<dbReference type="Proteomes" id="UP001049176">
    <property type="component" value="Chromosome 1"/>
</dbReference>
<sequence length="350" mass="38946">MLTDAFVTREVPFFEERSEGAVVLAIVDGKHPSRLDRLEGDVWNLMLACWSSPPAARLTALEVLERISGLDSLQSAVREGQTIVPAPDWDSSTLTDIRKNVKYPSNSELAADLAQQYRDLIPQAEEQSKPDNRPPVTPQVNLPHNTPLRRALGLRGRPEPRMGVENQAAVAFYTRSQGMMENILSKILEYQSLAEKIGVHRLKEWQRLLRNHEDIRKNIDLGFNDLCAGTEVVAALAQIKTIIDQVEAHSWGVNNASSEVKVEFARMQLQAKAEQESSSITVPTGEITFCSDAVNLNSNSSSAITDELVDLRNVTDIELSLVRETEWTSKSPADGPITWTALVPDENPWQ</sequence>
<dbReference type="SUPFAM" id="SSF56112">
    <property type="entry name" value="Protein kinase-like (PK-like)"/>
    <property type="match status" value="1"/>
</dbReference>
<proteinExistence type="predicted"/>
<protein>
    <submittedName>
        <fullName evidence="2">Uncharacterized protein</fullName>
    </submittedName>
</protein>
<dbReference type="GeneID" id="66069277"/>
<evidence type="ECO:0000313" key="3">
    <source>
        <dbReference type="Proteomes" id="UP001049176"/>
    </source>
</evidence>
<organism evidence="2 3">
    <name type="scientific">Marasmius oreades</name>
    <name type="common">fairy-ring Marasmius</name>
    <dbReference type="NCBI Taxonomy" id="181124"/>
    <lineage>
        <taxon>Eukaryota</taxon>
        <taxon>Fungi</taxon>
        <taxon>Dikarya</taxon>
        <taxon>Basidiomycota</taxon>
        <taxon>Agaricomycotina</taxon>
        <taxon>Agaricomycetes</taxon>
        <taxon>Agaricomycetidae</taxon>
        <taxon>Agaricales</taxon>
        <taxon>Marasmiineae</taxon>
        <taxon>Marasmiaceae</taxon>
        <taxon>Marasmius</taxon>
    </lineage>
</organism>
<evidence type="ECO:0000313" key="2">
    <source>
        <dbReference type="EMBL" id="KAG7098237.1"/>
    </source>
</evidence>
<evidence type="ECO:0000256" key="1">
    <source>
        <dbReference type="SAM" id="MobiDB-lite"/>
    </source>
</evidence>
<feature type="region of interest" description="Disordered" evidence="1">
    <location>
        <begin position="125"/>
        <end position="146"/>
    </location>
</feature>
<dbReference type="KEGG" id="more:E1B28_000201"/>
<name>A0A9P7V0Y7_9AGAR</name>
<dbReference type="OrthoDB" id="538607at2759"/>
<comment type="caution">
    <text evidence="2">The sequence shown here is derived from an EMBL/GenBank/DDBJ whole genome shotgun (WGS) entry which is preliminary data.</text>
</comment>
<dbReference type="RefSeq" id="XP_043014707.1">
    <property type="nucleotide sequence ID" value="XM_043146007.1"/>
</dbReference>